<evidence type="ECO:0008006" key="3">
    <source>
        <dbReference type="Google" id="ProtNLM"/>
    </source>
</evidence>
<dbReference type="InterPro" id="IPR027417">
    <property type="entry name" value="P-loop_NTPase"/>
</dbReference>
<dbReference type="PANTHER" id="PTHR37807">
    <property type="entry name" value="OS07G0160300 PROTEIN"/>
    <property type="match status" value="1"/>
</dbReference>
<gene>
    <name evidence="1" type="ORF">VV01_06210</name>
</gene>
<dbReference type="Gene3D" id="3.40.50.300">
    <property type="entry name" value="P-loop containing nucleotide triphosphate hydrolases"/>
    <property type="match status" value="1"/>
</dbReference>
<dbReference type="STRING" id="1631356.VV01_06210"/>
<organism evidence="1 2">
    <name type="scientific">Luteipulveratus halotolerans</name>
    <dbReference type="NCBI Taxonomy" id="1631356"/>
    <lineage>
        <taxon>Bacteria</taxon>
        <taxon>Bacillati</taxon>
        <taxon>Actinomycetota</taxon>
        <taxon>Actinomycetes</taxon>
        <taxon>Micrococcales</taxon>
        <taxon>Dermacoccaceae</taxon>
        <taxon>Luteipulveratus</taxon>
    </lineage>
</organism>
<dbReference type="SUPFAM" id="SSF52540">
    <property type="entry name" value="P-loop containing nucleoside triphosphate hydrolases"/>
    <property type="match status" value="1"/>
</dbReference>
<comment type="caution">
    <text evidence="1">The sequence shown here is derived from an EMBL/GenBank/DDBJ whole genome shotgun (WGS) entry which is preliminary data.</text>
</comment>
<dbReference type="PANTHER" id="PTHR37807:SF3">
    <property type="entry name" value="OS07G0160300 PROTEIN"/>
    <property type="match status" value="1"/>
</dbReference>
<keyword evidence="2" id="KW-1185">Reference proteome</keyword>
<dbReference type="AlphaFoldDB" id="A0A0L6CNE1"/>
<proteinExistence type="predicted"/>
<name>A0A0L6CNE1_9MICO</name>
<evidence type="ECO:0000313" key="2">
    <source>
        <dbReference type="Proteomes" id="UP000037397"/>
    </source>
</evidence>
<accession>A0A0L6CNE1</accession>
<evidence type="ECO:0000313" key="1">
    <source>
        <dbReference type="EMBL" id="KNX39242.1"/>
    </source>
</evidence>
<dbReference type="Pfam" id="PF13671">
    <property type="entry name" value="AAA_33"/>
    <property type="match status" value="1"/>
</dbReference>
<dbReference type="Proteomes" id="UP000037397">
    <property type="component" value="Unassembled WGS sequence"/>
</dbReference>
<sequence>MATLFIVCGLPGSGKTTTARRLADERDALRLSADSWMIELGHSLWDTQARDRIERLQWQVGQELLSLGTSVIVEWGTWTRAERDRLRRSARTRGARVELWSLDAPDEELLRRIRDRGTEGPPVAAGDIDQWRSVWEPPTADELRHYSGSGTG</sequence>
<reference evidence="2" key="1">
    <citation type="submission" date="2015-03" db="EMBL/GenBank/DDBJ databases">
        <title>Luteipulveratus halotolerans sp. nov., a novel actinobacterium (Dermacoccaceae) from Sarawak, Malaysia.</title>
        <authorList>
            <person name="Juboi H."/>
            <person name="Basik A."/>
            <person name="Shamsul S.S."/>
            <person name="Arnold P."/>
            <person name="Schmitt E.K."/>
            <person name="Sanglier J.-J."/>
            <person name="Yeo T."/>
        </authorList>
    </citation>
    <scope>NUCLEOTIDE SEQUENCE [LARGE SCALE GENOMIC DNA]</scope>
    <source>
        <strain evidence="2">C296001</strain>
    </source>
</reference>
<dbReference type="RefSeq" id="WP_071606520.1">
    <property type="nucleotide sequence ID" value="NZ_LAIR01000002.1"/>
</dbReference>
<protein>
    <recommendedName>
        <fullName evidence="3">Kinase</fullName>
    </recommendedName>
</protein>
<dbReference type="EMBL" id="LAIR01000002">
    <property type="protein sequence ID" value="KNX39242.1"/>
    <property type="molecule type" value="Genomic_DNA"/>
</dbReference>